<organism evidence="2 3">
    <name type="scientific">Microctonus aethiopoides</name>
    <dbReference type="NCBI Taxonomy" id="144406"/>
    <lineage>
        <taxon>Eukaryota</taxon>
        <taxon>Metazoa</taxon>
        <taxon>Ecdysozoa</taxon>
        <taxon>Arthropoda</taxon>
        <taxon>Hexapoda</taxon>
        <taxon>Insecta</taxon>
        <taxon>Pterygota</taxon>
        <taxon>Neoptera</taxon>
        <taxon>Endopterygota</taxon>
        <taxon>Hymenoptera</taxon>
        <taxon>Apocrita</taxon>
        <taxon>Ichneumonoidea</taxon>
        <taxon>Braconidae</taxon>
        <taxon>Euphorinae</taxon>
        <taxon>Microctonus</taxon>
    </lineage>
</organism>
<feature type="compositionally biased region" description="Basic and acidic residues" evidence="1">
    <location>
        <begin position="159"/>
        <end position="177"/>
    </location>
</feature>
<dbReference type="AlphaFoldDB" id="A0AA39KLS3"/>
<feature type="region of interest" description="Disordered" evidence="1">
    <location>
        <begin position="132"/>
        <end position="177"/>
    </location>
</feature>
<evidence type="ECO:0000313" key="3">
    <source>
        <dbReference type="Proteomes" id="UP001168990"/>
    </source>
</evidence>
<sequence length="194" mass="21650">MKDITKSLGVDAKMTTTVAIRHYASSLHIIHSDWDSIKFDHELSGCLTDMAEGSAEEEQSSTAAPASPPADLRTLNTHLSSSSSSSSPYHHRRLQPQQLHPRQHSNMLATAVPLRDSYSMLSHHVKRETVDIDGPCDVPLNLKSEDPRIQERIQGSKKGSKDPRKDPRIHENDPRIQERIQGSKLIICLFAGIF</sequence>
<keyword evidence="3" id="KW-1185">Reference proteome</keyword>
<protein>
    <submittedName>
        <fullName evidence="2">Uncharacterized protein</fullName>
    </submittedName>
</protein>
<proteinExistence type="predicted"/>
<accession>A0AA39KLS3</accession>
<name>A0AA39KLS3_9HYME</name>
<reference evidence="2" key="2">
    <citation type="submission" date="2023-03" db="EMBL/GenBank/DDBJ databases">
        <authorList>
            <person name="Inwood S.N."/>
            <person name="Skelly J.G."/>
            <person name="Guhlin J."/>
            <person name="Harrop T.W.R."/>
            <person name="Goldson S.G."/>
            <person name="Dearden P.K."/>
        </authorList>
    </citation>
    <scope>NUCLEOTIDE SEQUENCE</scope>
    <source>
        <strain evidence="2">Irish</strain>
        <tissue evidence="2">Whole body</tissue>
    </source>
</reference>
<reference evidence="2" key="1">
    <citation type="journal article" date="2023" name="bioRxiv">
        <title>Scaffold-level genome assemblies of two parasitoid biocontrol wasps reveal the parthenogenesis mechanism and an associated novel virus.</title>
        <authorList>
            <person name="Inwood S."/>
            <person name="Skelly J."/>
            <person name="Guhlin J."/>
            <person name="Harrop T."/>
            <person name="Goldson S."/>
            <person name="Dearden P."/>
        </authorList>
    </citation>
    <scope>NUCLEOTIDE SEQUENCE</scope>
    <source>
        <strain evidence="2">Irish</strain>
        <tissue evidence="2">Whole body</tissue>
    </source>
</reference>
<feature type="region of interest" description="Disordered" evidence="1">
    <location>
        <begin position="51"/>
        <end position="104"/>
    </location>
</feature>
<gene>
    <name evidence="2" type="ORF">PV328_004581</name>
</gene>
<dbReference type="EMBL" id="JAQQBS010001422">
    <property type="protein sequence ID" value="KAK0166134.1"/>
    <property type="molecule type" value="Genomic_DNA"/>
</dbReference>
<dbReference type="Proteomes" id="UP001168990">
    <property type="component" value="Unassembled WGS sequence"/>
</dbReference>
<evidence type="ECO:0000256" key="1">
    <source>
        <dbReference type="SAM" id="MobiDB-lite"/>
    </source>
</evidence>
<evidence type="ECO:0000313" key="2">
    <source>
        <dbReference type="EMBL" id="KAK0166134.1"/>
    </source>
</evidence>
<comment type="caution">
    <text evidence="2">The sequence shown here is derived from an EMBL/GenBank/DDBJ whole genome shotgun (WGS) entry which is preliminary data.</text>
</comment>